<name>A0A0F9EIF7_9ZZZZ</name>
<protein>
    <recommendedName>
        <fullName evidence="2">DUF1496 domain-containing protein</fullName>
    </recommendedName>
</protein>
<accession>A0A0F9EIF7</accession>
<dbReference type="AlphaFoldDB" id="A0A0F9EIF7"/>
<comment type="caution">
    <text evidence="1">The sequence shown here is derived from an EMBL/GenBank/DDBJ whole genome shotgun (WGS) entry which is preliminary data.</text>
</comment>
<evidence type="ECO:0000313" key="1">
    <source>
        <dbReference type="EMBL" id="KKL73759.1"/>
    </source>
</evidence>
<dbReference type="Pfam" id="PF07383">
    <property type="entry name" value="DUF1496"/>
    <property type="match status" value="1"/>
</dbReference>
<reference evidence="1" key="1">
    <citation type="journal article" date="2015" name="Nature">
        <title>Complex archaea that bridge the gap between prokaryotes and eukaryotes.</title>
        <authorList>
            <person name="Spang A."/>
            <person name="Saw J.H."/>
            <person name="Jorgensen S.L."/>
            <person name="Zaremba-Niedzwiedzka K."/>
            <person name="Martijn J."/>
            <person name="Lind A.E."/>
            <person name="van Eijk R."/>
            <person name="Schleper C."/>
            <person name="Guy L."/>
            <person name="Ettema T.J."/>
        </authorList>
    </citation>
    <scope>NUCLEOTIDE SEQUENCE</scope>
</reference>
<organism evidence="1">
    <name type="scientific">marine sediment metagenome</name>
    <dbReference type="NCBI Taxonomy" id="412755"/>
    <lineage>
        <taxon>unclassified sequences</taxon>
        <taxon>metagenomes</taxon>
        <taxon>ecological metagenomes</taxon>
    </lineage>
</organism>
<evidence type="ECO:0008006" key="2">
    <source>
        <dbReference type="Google" id="ProtNLM"/>
    </source>
</evidence>
<dbReference type="EMBL" id="LAZR01024863">
    <property type="protein sequence ID" value="KKL73759.1"/>
    <property type="molecule type" value="Genomic_DNA"/>
</dbReference>
<sequence>MRILSIIGVCFICFIYSVTSFSNTPKTTLLLNPQQAIDQHSICWYEDKRYSEGAIILMANVRVICTAKTPSHNNSPLTWLMLNEQNEIIYPNVPKTIRVN</sequence>
<dbReference type="InterPro" id="IPR009971">
    <property type="entry name" value="DUF1496"/>
</dbReference>
<gene>
    <name evidence="1" type="ORF">LCGC14_2071660</name>
</gene>
<proteinExistence type="predicted"/>